<dbReference type="InterPro" id="IPR002110">
    <property type="entry name" value="Ankyrin_rpt"/>
</dbReference>
<sequence>MADPLSLAASIAGLISLADVAFKNVYKFAKTAKDAKDEVQTLADQVNDLARMLRVLEALAESLETDGEGFDPALRHHYLGHCHKTLNKVQTRVNKALDSFNSGSKSKRLGRQLKWPFSVSETVALLSEISSHKATINLALSADTMRKLQISLSKTSGLGDQVATIKETVRRIEINTLIEVGREKRRILDFFMAVNPQPNLETSVRLRHALTGLWLTESPAFEHWLHTPGSRLWLTGIPGAGKTILAGSAIQEVLTCSHDAPGIGAAFFFCDYKDPLTWKSTNILGSIASQLARQKKEAFAILSEYYDELHPPHALTETPDSDELRARISRMSEHFDQTIIVIDGLDECGDETEDVVDVLREVVDYSERVSMALFSRDHFNIRIRLDQDFQAIHIAAHTEDIRLFVGADLDKRIKTGRLQLNDMTMKSEIAEILVNRAKGMFRWVVCQLDYLCDCAHDEERREALEKLPPDLPESYRRLLERVSRTSPTVQSMVQMCLSFIAFAEPKMTALQLRQAVSTPTLGATLSKRNTVSEEEILRRCSSLIRKSQNGNRFEFAHFTVQEFLEDRVALGDIPGIDRYLISKQSSDLLLATQCLKFLQLKNFEVETIEDDDKEHRFDDEGLIRTRNKQYPFYPYSAVFWMSLTRDGLDDPNLFNLANSLFHPSKTPHFTSWALELVKTLMGHDGRHPREFEKRSEGPEGFEGIERLTEGKDDLLMRIRGTSWHQRILNVDFRPLHMAAALNIPEICSSLVSQGVAVNSRWDKIRPIDLAFTSVAGFSPNFTQSSNSAEAEGILFFLPVKRRRNLTILDLIQQGAKPSNEALYLWGNSISTDTALLATILDDVTPITYLLSSGVVPDENELSIFGKCFREMDRTNSETKSSMLSLLRYLASELVGTEEWAKELRSVVSRWCGKAGFSSQEHDPLLNTQLSTARDVFPAQMIQATIDDDVEWFKRNLAASQIDVAEYRHDGGTLLHLAARNDSCQVFERLVAAGTDPYCNDANGSLPVHVCHSKYGIRFYETLKRLGVSLSNPDAKGMTIWHQLAQTDNIDEELFCNLIRLDREGTLCALRARTLADETLLSIVLRPKPLGREGDHSWDFSDAGLGDENVEEPRLDKSTQTSCVSAFSENRIFSLLVSPSAASLRQTHDIEREKAKRERIFFSLLDVCSEIPDFWLNHGPVIGAAASLGSGNVMRRLVEVGAEFEPAVEGTRTPLHELSGLMPLQEAQILLDAYHYSVEYQFKGQLPIEMYIKGALSEELTPNAQVIKMLTTSGVLHNQGAKGKTLWEVVCRLASHITSGEREEALTELINNVTMTMAGLGAMQPYEERDKVCGIVLAFDMVFRHRHTWETPKIRPSFITADTVREMLRQTQNWVSARDSFSAHRFLKMAIRSNDLEMVRLLLEHGVDIHHRTNNPSPIEDACCPSGRHETKHEKPMLQLLLDHCKSDKLNDISPEGGLGLLHRLALRPDITDSVWLMESLIQRGANVNVLTRDKEEMSALALHLYNDSLPCVKLLLKHGADPCLGGRSRSPTALSIALESNNVGFLRQVLYYTTKTSSVIDWAKPMDVSVRVEGERKTLLKEANALHLASARGSLACLKFLLDENLIKIEVSQTKEGWTPLHVGACLGRAKTTELLISKGFHVMAKNELDQTPLHLAVCRDGIPVVEILRKHGASETLDEFGKRPGDYAQERNLVEFVNYFETWRNEVGNWGNLSRDQPECLAVALGRAIEAGDQELCQNIVSKGCPIDVILPGTGGCTPLMLALKLDKLEIAKWFLYEGASALKSVQNPDGTPMSIIEATAANSNFNPLLHIVVDYYYECGGDLVHGLDYPLHNAVWFGNAAGVEIILQAWEKLESAAKL</sequence>
<dbReference type="Gene3D" id="1.25.40.20">
    <property type="entry name" value="Ankyrin repeat-containing domain"/>
    <property type="match status" value="4"/>
</dbReference>
<evidence type="ECO:0000256" key="1">
    <source>
        <dbReference type="ARBA" id="ARBA00022737"/>
    </source>
</evidence>
<dbReference type="Pfam" id="PF24883">
    <property type="entry name" value="NPHP3_N"/>
    <property type="match status" value="1"/>
</dbReference>
<feature type="coiled-coil region" evidence="3">
    <location>
        <begin position="32"/>
        <end position="66"/>
    </location>
</feature>
<dbReference type="Proteomes" id="UP001152087">
    <property type="component" value="Unassembled WGS sequence"/>
</dbReference>
<dbReference type="InterPro" id="IPR056884">
    <property type="entry name" value="NPHP3-like_N"/>
</dbReference>
<evidence type="ECO:0000256" key="2">
    <source>
        <dbReference type="PROSITE-ProRule" id="PRU00023"/>
    </source>
</evidence>
<dbReference type="PANTHER" id="PTHR10039">
    <property type="entry name" value="AMELOGENIN"/>
    <property type="match status" value="1"/>
</dbReference>
<evidence type="ECO:0000313" key="7">
    <source>
        <dbReference type="Proteomes" id="UP001152087"/>
    </source>
</evidence>
<feature type="repeat" description="ANK" evidence="2">
    <location>
        <begin position="1381"/>
        <end position="1413"/>
    </location>
</feature>
<dbReference type="SUPFAM" id="SSF48403">
    <property type="entry name" value="Ankyrin repeat"/>
    <property type="match status" value="3"/>
</dbReference>
<dbReference type="InterPro" id="IPR027417">
    <property type="entry name" value="P-loop_NTPase"/>
</dbReference>
<feature type="domain" description="Nephrocystin 3-like N-terminal" evidence="5">
    <location>
        <begin position="211"/>
        <end position="376"/>
    </location>
</feature>
<dbReference type="InterPro" id="IPR036770">
    <property type="entry name" value="Ankyrin_rpt-contain_sf"/>
</dbReference>
<dbReference type="PANTHER" id="PTHR10039:SF15">
    <property type="entry name" value="NACHT DOMAIN-CONTAINING PROTEIN"/>
    <property type="match status" value="1"/>
</dbReference>
<reference evidence="6" key="1">
    <citation type="submission" date="2022-09" db="EMBL/GenBank/DDBJ databases">
        <title>Fusarium specimens isolated from Avocado Roots.</title>
        <authorList>
            <person name="Stajich J."/>
            <person name="Roper C."/>
            <person name="Heimlech-Rivalta G."/>
        </authorList>
    </citation>
    <scope>NUCLEOTIDE SEQUENCE</scope>
    <source>
        <strain evidence="6">A02</strain>
    </source>
</reference>
<keyword evidence="7" id="KW-1185">Reference proteome</keyword>
<feature type="repeat" description="ANK" evidence="2">
    <location>
        <begin position="1616"/>
        <end position="1648"/>
    </location>
</feature>
<accession>A0A9W8RG14</accession>
<keyword evidence="3" id="KW-0175">Coiled coil</keyword>
<dbReference type="InterPro" id="IPR031348">
    <property type="entry name" value="PigL_N"/>
</dbReference>
<proteinExistence type="predicted"/>
<evidence type="ECO:0000313" key="6">
    <source>
        <dbReference type="EMBL" id="KAJ4194400.1"/>
    </source>
</evidence>
<dbReference type="Pfam" id="PF17111">
    <property type="entry name" value="PigL_N"/>
    <property type="match status" value="1"/>
</dbReference>
<keyword evidence="1" id="KW-0677">Repeat</keyword>
<gene>
    <name evidence="6" type="ORF">NW755_003156</name>
</gene>
<dbReference type="PROSITE" id="PS50088">
    <property type="entry name" value="ANK_REPEAT"/>
    <property type="match status" value="4"/>
</dbReference>
<dbReference type="Pfam" id="PF00023">
    <property type="entry name" value="Ank"/>
    <property type="match status" value="3"/>
</dbReference>
<feature type="repeat" description="ANK" evidence="2">
    <location>
        <begin position="1649"/>
        <end position="1681"/>
    </location>
</feature>
<dbReference type="EMBL" id="JAOQAV010000005">
    <property type="protein sequence ID" value="KAJ4194400.1"/>
    <property type="molecule type" value="Genomic_DNA"/>
</dbReference>
<evidence type="ECO:0000259" key="5">
    <source>
        <dbReference type="Pfam" id="PF24883"/>
    </source>
</evidence>
<organism evidence="6 7">
    <name type="scientific">Fusarium falciforme</name>
    <dbReference type="NCBI Taxonomy" id="195108"/>
    <lineage>
        <taxon>Eukaryota</taxon>
        <taxon>Fungi</taxon>
        <taxon>Dikarya</taxon>
        <taxon>Ascomycota</taxon>
        <taxon>Pezizomycotina</taxon>
        <taxon>Sordariomycetes</taxon>
        <taxon>Hypocreomycetidae</taxon>
        <taxon>Hypocreales</taxon>
        <taxon>Nectriaceae</taxon>
        <taxon>Fusarium</taxon>
        <taxon>Fusarium solani species complex</taxon>
    </lineage>
</organism>
<feature type="domain" description="Azaphilone pigments biosynthesis cluster protein L N-terminal" evidence="4">
    <location>
        <begin position="2"/>
        <end position="154"/>
    </location>
</feature>
<evidence type="ECO:0000259" key="4">
    <source>
        <dbReference type="Pfam" id="PF17111"/>
    </source>
</evidence>
<dbReference type="PROSITE" id="PS50297">
    <property type="entry name" value="ANK_REP_REGION"/>
    <property type="match status" value="3"/>
</dbReference>
<dbReference type="Pfam" id="PF12796">
    <property type="entry name" value="Ank_2"/>
    <property type="match status" value="1"/>
</dbReference>
<feature type="repeat" description="ANK" evidence="2">
    <location>
        <begin position="969"/>
        <end position="1001"/>
    </location>
</feature>
<evidence type="ECO:0008006" key="8">
    <source>
        <dbReference type="Google" id="ProtNLM"/>
    </source>
</evidence>
<evidence type="ECO:0000256" key="3">
    <source>
        <dbReference type="SAM" id="Coils"/>
    </source>
</evidence>
<dbReference type="SMART" id="SM00248">
    <property type="entry name" value="ANK"/>
    <property type="match status" value="11"/>
</dbReference>
<comment type="caution">
    <text evidence="6">The sequence shown here is derived from an EMBL/GenBank/DDBJ whole genome shotgun (WGS) entry which is preliminary data.</text>
</comment>
<dbReference type="SUPFAM" id="SSF52540">
    <property type="entry name" value="P-loop containing nucleoside triphosphate hydrolases"/>
    <property type="match status" value="1"/>
</dbReference>
<keyword evidence="2" id="KW-0040">ANK repeat</keyword>
<dbReference type="Gene3D" id="3.40.50.300">
    <property type="entry name" value="P-loop containing nucleotide triphosphate hydrolases"/>
    <property type="match status" value="1"/>
</dbReference>
<protein>
    <recommendedName>
        <fullName evidence="8">NACHT domain-containing protein</fullName>
    </recommendedName>
</protein>
<name>A0A9W8RG14_9HYPO</name>